<feature type="compositionally biased region" description="Basic and acidic residues" evidence="1">
    <location>
        <begin position="175"/>
        <end position="184"/>
    </location>
</feature>
<evidence type="ECO:0000256" key="1">
    <source>
        <dbReference type="SAM" id="MobiDB-lite"/>
    </source>
</evidence>
<organism evidence="2 3">
    <name type="scientific">Cystoisospora suis</name>
    <dbReference type="NCBI Taxonomy" id="483139"/>
    <lineage>
        <taxon>Eukaryota</taxon>
        <taxon>Sar</taxon>
        <taxon>Alveolata</taxon>
        <taxon>Apicomplexa</taxon>
        <taxon>Conoidasida</taxon>
        <taxon>Coccidia</taxon>
        <taxon>Eucoccidiorida</taxon>
        <taxon>Eimeriorina</taxon>
        <taxon>Sarcocystidae</taxon>
        <taxon>Cystoisospora</taxon>
    </lineage>
</organism>
<dbReference type="RefSeq" id="XP_067925640.1">
    <property type="nucleotide sequence ID" value="XM_068062387.1"/>
</dbReference>
<dbReference type="Proteomes" id="UP000221165">
    <property type="component" value="Unassembled WGS sequence"/>
</dbReference>
<dbReference type="Pfam" id="PF04113">
    <property type="entry name" value="Gpi16"/>
    <property type="match status" value="1"/>
</dbReference>
<dbReference type="AlphaFoldDB" id="A0A2C6LAD7"/>
<accession>A0A2C6LAD7</accession>
<name>A0A2C6LAD7_9APIC</name>
<dbReference type="InterPro" id="IPR007245">
    <property type="entry name" value="PIG-T"/>
</dbReference>
<evidence type="ECO:0000313" key="3">
    <source>
        <dbReference type="Proteomes" id="UP000221165"/>
    </source>
</evidence>
<dbReference type="VEuPathDB" id="ToxoDB:CSUI_002185"/>
<feature type="region of interest" description="Disordered" evidence="1">
    <location>
        <begin position="449"/>
        <end position="469"/>
    </location>
</feature>
<dbReference type="GO" id="GO:0016255">
    <property type="term" value="P:attachment of GPI anchor to protein"/>
    <property type="evidence" value="ECO:0007669"/>
    <property type="project" value="InterPro"/>
</dbReference>
<dbReference type="GO" id="GO:0042765">
    <property type="term" value="C:GPI-anchor transamidase complex"/>
    <property type="evidence" value="ECO:0007669"/>
    <property type="project" value="InterPro"/>
</dbReference>
<gene>
    <name evidence="2" type="ORF">CSUI_002185</name>
</gene>
<feature type="compositionally biased region" description="Polar residues" evidence="1">
    <location>
        <begin position="454"/>
        <end position="469"/>
    </location>
</feature>
<comment type="caution">
    <text evidence="2">The sequence shown here is derived from an EMBL/GenBank/DDBJ whole genome shotgun (WGS) entry which is preliminary data.</text>
</comment>
<sequence>MERSAAARVKRFPPCPRSDGMTSDFVCITRNRNSQKKGLAASNTSFSTEVGQHGQRLPPLHLESFSTWMSQKALANNPRKEGRTFRFSLKRFSLFCFSSLLYLLFKCSFFPADSPSALSVVVSAATARAATASSGTSSPQISKKAPSVETRKEEAQSKRTERKVTEGSSIHAGRRRSDTSTEHRETFLKDGLDEFTEHLYLQGQKKEGWYSATFEFQFRTQLGATRNNDGSPVSSHHHYDVFPKEIGKLLNVSPPVPSSSPTSPSAAPSILFFDASLTQGRWPEEAWGPPPSPIRPPGAVLRAGLSTGPIYDTQRTWSLLTHALGGILCTAFTMLKHEEMPFSFSPSFLSDSDLSFSSFHEKNGDKFPSEQRFNGNDSDHHDDMRTSSPPWKIRVATSPLESVCTENFTSLQKLLPCKGEAGLLTLVHPLVFAASPFKSLRLLAYTEDKEDANSEANKTQKSSERSLGSSQRQATLRAFLTIVLPIPSPAALFNLPHLFLFDKNDIFHPQQPSDQRSLTSFRPCPASLSSRVYLRLFLEAGQPGEEGAELENEKTTEDRFLAKARAAVHTAGASMFAVYKASPTEGLVIFDAFPSTQETEEGMSPSGGEEISGVEVFAVPADYRELNRLEIERQQTGRGQDSTKLERMEGAWLYVFCNHSPFVNRTLRLFDQIPPFVTPLLHTLRASWTPLHAIRPSRHEGGKHWMTKAAVRRQCRAGKQGGRRQCCSGACLPSRNQNTEEGDRGDSWLVFFLSVSLLSLPLTHHIRGCLELQWLEP</sequence>
<dbReference type="GeneID" id="94425598"/>
<proteinExistence type="predicted"/>
<feature type="compositionally biased region" description="Basic and acidic residues" evidence="1">
    <location>
        <begin position="149"/>
        <end position="165"/>
    </location>
</feature>
<evidence type="ECO:0000313" key="2">
    <source>
        <dbReference type="EMBL" id="PHJ23966.1"/>
    </source>
</evidence>
<dbReference type="EMBL" id="MIGC01000913">
    <property type="protein sequence ID" value="PHJ23966.1"/>
    <property type="molecule type" value="Genomic_DNA"/>
</dbReference>
<reference evidence="2 3" key="1">
    <citation type="journal article" date="2017" name="Int. J. Parasitol.">
        <title>The genome of the protozoan parasite Cystoisospora suis and a reverse vaccinology approach to identify vaccine candidates.</title>
        <authorList>
            <person name="Palmieri N."/>
            <person name="Shrestha A."/>
            <person name="Ruttkowski B."/>
            <person name="Beck T."/>
            <person name="Vogl C."/>
            <person name="Tomley F."/>
            <person name="Blake D.P."/>
            <person name="Joachim A."/>
        </authorList>
    </citation>
    <scope>NUCLEOTIDE SEQUENCE [LARGE SCALE GENOMIC DNA]</scope>
    <source>
        <strain evidence="2 3">Wien I</strain>
    </source>
</reference>
<keyword evidence="3" id="KW-1185">Reference proteome</keyword>
<protein>
    <submittedName>
        <fullName evidence="2">Gpi16 gpi transamidase component protein</fullName>
    </submittedName>
</protein>
<dbReference type="PANTHER" id="PTHR12959:SF11">
    <property type="entry name" value="GPI TRANSAMIDASE COMPONENT PIG-T"/>
    <property type="match status" value="1"/>
</dbReference>
<dbReference type="PANTHER" id="PTHR12959">
    <property type="entry name" value="GPI TRANSAMIDASE COMPONENT PIG-T-RELATED"/>
    <property type="match status" value="1"/>
</dbReference>
<feature type="region of interest" description="Disordered" evidence="1">
    <location>
        <begin position="131"/>
        <end position="184"/>
    </location>
</feature>
<feature type="region of interest" description="Disordered" evidence="1">
    <location>
        <begin position="363"/>
        <end position="390"/>
    </location>
</feature>
<dbReference type="OrthoDB" id="331263at2759"/>